<evidence type="ECO:0000313" key="3">
    <source>
        <dbReference type="Proteomes" id="UP000284120"/>
    </source>
</evidence>
<dbReference type="InterPro" id="IPR014710">
    <property type="entry name" value="RmlC-like_jellyroll"/>
</dbReference>
<name>A0A3S3SQR6_9SPHI</name>
<feature type="domain" description="Cyclic nucleotide-binding" evidence="1">
    <location>
        <begin position="8"/>
        <end position="111"/>
    </location>
</feature>
<dbReference type="InterPro" id="IPR018490">
    <property type="entry name" value="cNMP-bd_dom_sf"/>
</dbReference>
<evidence type="ECO:0000313" key="2">
    <source>
        <dbReference type="EMBL" id="RWU06197.1"/>
    </source>
</evidence>
<keyword evidence="3" id="KW-1185">Reference proteome</keyword>
<proteinExistence type="predicted"/>
<dbReference type="RefSeq" id="WP_113647815.1">
    <property type="nucleotide sequence ID" value="NZ_QMHN01000004.1"/>
</dbReference>
<dbReference type="OrthoDB" id="758145at2"/>
<dbReference type="Pfam" id="PF00027">
    <property type="entry name" value="cNMP_binding"/>
    <property type="match status" value="1"/>
</dbReference>
<organism evidence="2 3">
    <name type="scientific">Pedobacter chitinilyticus</name>
    <dbReference type="NCBI Taxonomy" id="2233776"/>
    <lineage>
        <taxon>Bacteria</taxon>
        <taxon>Pseudomonadati</taxon>
        <taxon>Bacteroidota</taxon>
        <taxon>Sphingobacteriia</taxon>
        <taxon>Sphingobacteriales</taxon>
        <taxon>Sphingobacteriaceae</taxon>
        <taxon>Pedobacter</taxon>
    </lineage>
</organism>
<dbReference type="Gene3D" id="2.60.120.10">
    <property type="entry name" value="Jelly Rolls"/>
    <property type="match status" value="1"/>
</dbReference>
<dbReference type="AlphaFoldDB" id="A0A3S3SQR6"/>
<accession>A0A3S3SQR6</accession>
<reference evidence="2 3" key="1">
    <citation type="submission" date="2018-06" db="EMBL/GenBank/DDBJ databases">
        <title>Pedobacter endophyticus sp. nov., an endophytic bacterium isolated from a leaf of Triticum aestivum.</title>
        <authorList>
            <person name="Zhang L."/>
        </authorList>
    </citation>
    <scope>NUCLEOTIDE SEQUENCE [LARGE SCALE GENOMIC DNA]</scope>
    <source>
        <strain evidence="2 3">CM134L-2</strain>
    </source>
</reference>
<sequence length="188" mass="22019">MIEQYLQSFDLFSDEEINQLVQLFEVRHLNKNDIFINEGKISNEVAFVIDGLFRSFYISEGGKDITYCFRFPNQFIAAYSSFITGNPSVENIQAITKAQILVIKKEVIQKLSIHSLKWTTFLKIVAEQQYLELENRIFQLQRDSASNRYKSLMENQPTYIQKLPLQYLASFLGITQRHLSRIRSEVSF</sequence>
<dbReference type="Proteomes" id="UP000284120">
    <property type="component" value="Unassembled WGS sequence"/>
</dbReference>
<evidence type="ECO:0000259" key="1">
    <source>
        <dbReference type="PROSITE" id="PS50042"/>
    </source>
</evidence>
<dbReference type="PROSITE" id="PS50042">
    <property type="entry name" value="CNMP_BINDING_3"/>
    <property type="match status" value="1"/>
</dbReference>
<gene>
    <name evidence="2" type="ORF">DPV69_12955</name>
</gene>
<comment type="caution">
    <text evidence="2">The sequence shown here is derived from an EMBL/GenBank/DDBJ whole genome shotgun (WGS) entry which is preliminary data.</text>
</comment>
<dbReference type="SUPFAM" id="SSF51206">
    <property type="entry name" value="cAMP-binding domain-like"/>
    <property type="match status" value="1"/>
</dbReference>
<dbReference type="EMBL" id="SAYW01000004">
    <property type="protein sequence ID" value="RWU06197.1"/>
    <property type="molecule type" value="Genomic_DNA"/>
</dbReference>
<protein>
    <submittedName>
        <fullName evidence="2">Crp/Fnr family transcriptional regulator</fullName>
    </submittedName>
</protein>
<dbReference type="InterPro" id="IPR000595">
    <property type="entry name" value="cNMP-bd_dom"/>
</dbReference>